<evidence type="ECO:0000313" key="10">
    <source>
        <dbReference type="Proteomes" id="UP000175691"/>
    </source>
</evidence>
<keyword evidence="10" id="KW-1185">Reference proteome</keyword>
<evidence type="ECO:0000256" key="7">
    <source>
        <dbReference type="HAMAP-Rule" id="MF_00653"/>
    </source>
</evidence>
<gene>
    <name evidence="7" type="primary">pqqB</name>
    <name evidence="9" type="ORF">BFC18_12475</name>
</gene>
<dbReference type="Proteomes" id="UP000175691">
    <property type="component" value="Unassembled WGS sequence"/>
</dbReference>
<comment type="function">
    <text evidence="7">May be involved in the transport of PQQ or its precursor to the periplasm.</text>
</comment>
<dbReference type="CDD" id="cd16274">
    <property type="entry name" value="PQQB-like_MBL-fold"/>
    <property type="match status" value="1"/>
</dbReference>
<keyword evidence="5 7" id="KW-0884">PQQ biosynthesis</keyword>
<proteinExistence type="inferred from homology"/>
<dbReference type="AlphaFoldDB" id="A0A1E7ZAK1"/>
<comment type="pathway">
    <text evidence="1 7">Cofactor biosynthesis; pyrroloquinoline quinone biosynthesis.</text>
</comment>
<evidence type="ECO:0000259" key="8">
    <source>
        <dbReference type="Pfam" id="PF12706"/>
    </source>
</evidence>
<dbReference type="HAMAP" id="MF_00653">
    <property type="entry name" value="PQQ_syn_PqqB"/>
    <property type="match status" value="1"/>
</dbReference>
<evidence type="ECO:0000256" key="3">
    <source>
        <dbReference type="ARBA" id="ARBA00015084"/>
    </source>
</evidence>
<organism evidence="9 10">
    <name type="scientific">Alteromonas confluentis</name>
    <dbReference type="NCBI Taxonomy" id="1656094"/>
    <lineage>
        <taxon>Bacteria</taxon>
        <taxon>Pseudomonadati</taxon>
        <taxon>Pseudomonadota</taxon>
        <taxon>Gammaproteobacteria</taxon>
        <taxon>Alteromonadales</taxon>
        <taxon>Alteromonadaceae</taxon>
        <taxon>Alteromonas/Salinimonas group</taxon>
        <taxon>Alteromonas</taxon>
    </lineage>
</organism>
<comment type="caution">
    <text evidence="9">The sequence shown here is derived from an EMBL/GenBank/DDBJ whole genome shotgun (WGS) entry which is preliminary data.</text>
</comment>
<dbReference type="STRING" id="1656094.BFC18_12475"/>
<evidence type="ECO:0000256" key="2">
    <source>
        <dbReference type="ARBA" id="ARBA00008481"/>
    </source>
</evidence>
<reference evidence="9 10" key="1">
    <citation type="submission" date="2016-08" db="EMBL/GenBank/DDBJ databases">
        <authorList>
            <person name="Seilhamer J.J."/>
        </authorList>
    </citation>
    <scope>NUCLEOTIDE SEQUENCE [LARGE SCALE GENOMIC DNA]</scope>
    <source>
        <strain evidence="9 10">KCTC 42603</strain>
    </source>
</reference>
<dbReference type="Gene3D" id="3.60.15.10">
    <property type="entry name" value="Ribonuclease Z/Hydroxyacylglutathione hydrolase-like"/>
    <property type="match status" value="1"/>
</dbReference>
<keyword evidence="4 7" id="KW-0813">Transport</keyword>
<dbReference type="UniPathway" id="UPA00539"/>
<name>A0A1E7ZAK1_9ALTE</name>
<evidence type="ECO:0000256" key="5">
    <source>
        <dbReference type="ARBA" id="ARBA00022905"/>
    </source>
</evidence>
<dbReference type="InterPro" id="IPR036866">
    <property type="entry name" value="RibonucZ/Hydroxyglut_hydro"/>
</dbReference>
<dbReference type="NCBIfam" id="TIGR02108">
    <property type="entry name" value="PQQ_syn_pqqB"/>
    <property type="match status" value="1"/>
</dbReference>
<accession>A0A1E7ZAK1</accession>
<feature type="domain" description="Metallo-beta-lactamase" evidence="8">
    <location>
        <begin position="51"/>
        <end position="274"/>
    </location>
</feature>
<dbReference type="PANTHER" id="PTHR42663:SF7">
    <property type="entry name" value="COENZYME PQQ SYNTHESIS PROTEIN B"/>
    <property type="match status" value="1"/>
</dbReference>
<evidence type="ECO:0000256" key="6">
    <source>
        <dbReference type="ARBA" id="ARBA00030966"/>
    </source>
</evidence>
<comment type="similarity">
    <text evidence="2 7">Belongs to the PqqB family.</text>
</comment>
<dbReference type="GO" id="GO:0018189">
    <property type="term" value="P:pyrroloquinoline quinone biosynthetic process"/>
    <property type="evidence" value="ECO:0007669"/>
    <property type="project" value="UniProtKB-UniRule"/>
</dbReference>
<evidence type="ECO:0000256" key="4">
    <source>
        <dbReference type="ARBA" id="ARBA00022448"/>
    </source>
</evidence>
<dbReference type="OrthoDB" id="9778305at2"/>
<dbReference type="EMBL" id="MDHN01000028">
    <property type="protein sequence ID" value="OFC70565.1"/>
    <property type="molecule type" value="Genomic_DNA"/>
</dbReference>
<protein>
    <recommendedName>
        <fullName evidence="3 7">Coenzyme PQQ synthesis protein B</fullName>
    </recommendedName>
    <alternativeName>
        <fullName evidence="6 7">Pyrroloquinoline quinone biosynthesis protein B</fullName>
    </alternativeName>
</protein>
<evidence type="ECO:0000313" key="9">
    <source>
        <dbReference type="EMBL" id="OFC70565.1"/>
    </source>
</evidence>
<dbReference type="RefSeq" id="WP_070125638.1">
    <property type="nucleotide sequence ID" value="NZ_MDHN01000028.1"/>
</dbReference>
<dbReference type="SUPFAM" id="SSF56281">
    <property type="entry name" value="Metallo-hydrolase/oxidoreductase"/>
    <property type="match status" value="1"/>
</dbReference>
<evidence type="ECO:0000256" key="1">
    <source>
        <dbReference type="ARBA" id="ARBA00004886"/>
    </source>
</evidence>
<dbReference type="Pfam" id="PF12706">
    <property type="entry name" value="Lactamase_B_2"/>
    <property type="match status" value="1"/>
</dbReference>
<dbReference type="InterPro" id="IPR011842">
    <property type="entry name" value="PQQ_synth_PqqB"/>
</dbReference>
<dbReference type="PANTHER" id="PTHR42663">
    <property type="entry name" value="HYDROLASE C777.06C-RELATED-RELATED"/>
    <property type="match status" value="1"/>
</dbReference>
<dbReference type="InterPro" id="IPR001279">
    <property type="entry name" value="Metallo-B-lactamas"/>
</dbReference>
<sequence length="307" mass="33825">MQILVLGSGAGGGFPQWNCHCKNCKGLREGSINAQARTQSSIAVSANGEDWILINASPDLRQQINQTPQLWPTDPNQQRGTSIRSIVLTDSQIDHTTGLLTLREGLPLPVYCTDVVYEDLTEAFPLFPMLKHWHGGLQRHGIDTEYDSAFTPIGADGLSFRPVVLASNAPPYSSYRDNIVPGNNIGLHIKDERSGKSVFYAPGCVQANPLVENMLDQADCVLFDGTLWLDDEMIKNGFSNRLGTQMGHMPVNGDDGAVALLNRFDISRKVLIHINNTNPVLNEDSDAHQYLEDNKIELAYDGMHITL</sequence>